<keyword evidence="2" id="KW-0479">Metal-binding</keyword>
<dbReference type="InterPro" id="IPR050954">
    <property type="entry name" value="ET_IronSulfur_Cluster-Binding"/>
</dbReference>
<dbReference type="Proteomes" id="UP001321047">
    <property type="component" value="Unassembled WGS sequence"/>
</dbReference>
<keyword evidence="3" id="KW-0408">Iron</keyword>
<accession>A0AAP2Z785</accession>
<evidence type="ECO:0000256" key="2">
    <source>
        <dbReference type="ARBA" id="ARBA00022723"/>
    </source>
</evidence>
<gene>
    <name evidence="7" type="ORF">OB919_08435</name>
</gene>
<dbReference type="InterPro" id="IPR031604">
    <property type="entry name" value="Ferredoxin_N"/>
</dbReference>
<dbReference type="GO" id="GO:0046872">
    <property type="term" value="F:metal ion binding"/>
    <property type="evidence" value="ECO:0007669"/>
    <property type="project" value="UniProtKB-KW"/>
</dbReference>
<dbReference type="SUPFAM" id="SSF54862">
    <property type="entry name" value="4Fe-4S ferredoxins"/>
    <property type="match status" value="1"/>
</dbReference>
<feature type="domain" description="4Fe-4S ferredoxin-type" evidence="6">
    <location>
        <begin position="225"/>
        <end position="254"/>
    </location>
</feature>
<dbReference type="CDD" id="cd10551">
    <property type="entry name" value="PsrB"/>
    <property type="match status" value="1"/>
</dbReference>
<evidence type="ECO:0000313" key="7">
    <source>
        <dbReference type="EMBL" id="MCU4752009.1"/>
    </source>
</evidence>
<dbReference type="PANTHER" id="PTHR43177:SF3">
    <property type="entry name" value="PROTEIN NRFC HOMOLOG"/>
    <property type="match status" value="1"/>
</dbReference>
<dbReference type="PROSITE" id="PS51379">
    <property type="entry name" value="4FE4S_FER_2"/>
    <property type="match status" value="2"/>
</dbReference>
<dbReference type="AlphaFoldDB" id="A0AAP2Z785"/>
<dbReference type="Pfam" id="PF13247">
    <property type="entry name" value="Fer4_11"/>
    <property type="match status" value="1"/>
</dbReference>
<dbReference type="PANTHER" id="PTHR43177">
    <property type="entry name" value="PROTEIN NRFC"/>
    <property type="match status" value="1"/>
</dbReference>
<protein>
    <submittedName>
        <fullName evidence="7">4Fe-4S dicluster domain-containing protein</fullName>
    </submittedName>
</protein>
<dbReference type="EMBL" id="JAOPJZ010000005">
    <property type="protein sequence ID" value="MCU4752009.1"/>
    <property type="molecule type" value="Genomic_DNA"/>
</dbReference>
<dbReference type="InterPro" id="IPR017900">
    <property type="entry name" value="4Fe4S_Fe_S_CS"/>
</dbReference>
<evidence type="ECO:0000256" key="1">
    <source>
        <dbReference type="ARBA" id="ARBA00022485"/>
    </source>
</evidence>
<evidence type="ECO:0000313" key="8">
    <source>
        <dbReference type="Proteomes" id="UP001321047"/>
    </source>
</evidence>
<evidence type="ECO:0000256" key="3">
    <source>
        <dbReference type="ARBA" id="ARBA00023004"/>
    </source>
</evidence>
<organism evidence="7 8">
    <name type="scientific">Natronosalvus hydrolyticus</name>
    <dbReference type="NCBI Taxonomy" id="2979988"/>
    <lineage>
        <taxon>Archaea</taxon>
        <taxon>Methanobacteriati</taxon>
        <taxon>Methanobacteriota</taxon>
        <taxon>Stenosarchaea group</taxon>
        <taxon>Halobacteria</taxon>
        <taxon>Halobacteriales</taxon>
        <taxon>Natrialbaceae</taxon>
        <taxon>Natronosalvus</taxon>
    </lineage>
</organism>
<keyword evidence="4" id="KW-0411">Iron-sulfur</keyword>
<evidence type="ECO:0000256" key="4">
    <source>
        <dbReference type="ARBA" id="ARBA00023014"/>
    </source>
</evidence>
<evidence type="ECO:0000259" key="6">
    <source>
        <dbReference type="PROSITE" id="PS51379"/>
    </source>
</evidence>
<dbReference type="InterPro" id="IPR017896">
    <property type="entry name" value="4Fe4S_Fe-S-bd"/>
</dbReference>
<name>A0AAP2Z785_9EURY</name>
<keyword evidence="8" id="KW-1185">Reference proteome</keyword>
<sequence>MPDLGKGWTPGDLDEDWEASAEAKLETVEFDTELGIEISRDAMALARGEMTETAFHEKHHEAVFEEFGIDQRPTYETTVKAKTDDDGDALPGVPDVGGDAVPSRRGLLKTMGGLAAAGAATSMAGCLDQAVDTPASTADSDGGDVQLGMVIDTDKCIACLKCAEACKQENDTDRGSQWMHVFRYEETEYDDVSEGQMPRPCQHCSEPSCTYVCPTQSRFKREEDGIVLTDYDRCIGCKYCEVACPYGVNFLGKDEPTDKSPGFFGSDTDKNDRRVGGPPPAGVMGKCTFCVHRQDDSAQKGTTACEDDCPVDAIHFGDMNDADSQPRQYLRENRDQSRFKLLEEQGNEPNVVYLGNEPSKDATPTDGPFTYEDLGMETLADDGGDDQ</sequence>
<dbReference type="Gene3D" id="3.30.70.20">
    <property type="match status" value="2"/>
</dbReference>
<dbReference type="GO" id="GO:0051539">
    <property type="term" value="F:4 iron, 4 sulfur cluster binding"/>
    <property type="evidence" value="ECO:0007669"/>
    <property type="project" value="UniProtKB-KW"/>
</dbReference>
<evidence type="ECO:0000256" key="5">
    <source>
        <dbReference type="SAM" id="MobiDB-lite"/>
    </source>
</evidence>
<dbReference type="Pfam" id="PF16947">
    <property type="entry name" value="Ferredoxin_N"/>
    <property type="match status" value="1"/>
</dbReference>
<comment type="caution">
    <text evidence="7">The sequence shown here is derived from an EMBL/GenBank/DDBJ whole genome shotgun (WGS) entry which is preliminary data.</text>
</comment>
<keyword evidence="1" id="KW-0004">4Fe-4S</keyword>
<proteinExistence type="predicted"/>
<reference evidence="7 8" key="1">
    <citation type="submission" date="2022-09" db="EMBL/GenBank/DDBJ databases">
        <title>Enrichment on poylsaccharides allowed isolation of novel metabolic and taxonomic groups of Haloarchaea.</title>
        <authorList>
            <person name="Sorokin D.Y."/>
            <person name="Elcheninov A.G."/>
            <person name="Khizhniak T.V."/>
            <person name="Kolganova T.V."/>
            <person name="Kublanov I.V."/>
        </authorList>
    </citation>
    <scope>NUCLEOTIDE SEQUENCE [LARGE SCALE GENOMIC DNA]</scope>
    <source>
        <strain evidence="7 8">AArc-curdl1</strain>
    </source>
</reference>
<dbReference type="GO" id="GO:0016491">
    <property type="term" value="F:oxidoreductase activity"/>
    <property type="evidence" value="ECO:0007669"/>
    <property type="project" value="UniProtKB-ARBA"/>
</dbReference>
<dbReference type="PROSITE" id="PS00198">
    <property type="entry name" value="4FE4S_FER_1"/>
    <property type="match status" value="1"/>
</dbReference>
<dbReference type="Pfam" id="PF00037">
    <property type="entry name" value="Fer4"/>
    <property type="match status" value="1"/>
</dbReference>
<dbReference type="RefSeq" id="WP_342808357.1">
    <property type="nucleotide sequence ID" value="NZ_JAOPJZ010000005.1"/>
</dbReference>
<feature type="region of interest" description="Disordered" evidence="5">
    <location>
        <begin position="344"/>
        <end position="387"/>
    </location>
</feature>
<feature type="domain" description="4Fe-4S ferredoxin-type" evidence="6">
    <location>
        <begin position="147"/>
        <end position="177"/>
    </location>
</feature>